<keyword evidence="7" id="KW-0482">Metalloprotease</keyword>
<dbReference type="GO" id="GO:0005737">
    <property type="term" value="C:cytoplasm"/>
    <property type="evidence" value="ECO:0007669"/>
    <property type="project" value="TreeGrafter"/>
</dbReference>
<feature type="transmembrane region" description="Helical" evidence="8">
    <location>
        <begin position="824"/>
        <end position="843"/>
    </location>
</feature>
<dbReference type="SMART" id="SM00181">
    <property type="entry name" value="EGF"/>
    <property type="match status" value="6"/>
</dbReference>
<proteinExistence type="inferred from homology"/>
<dbReference type="SUPFAM" id="SSF57184">
    <property type="entry name" value="Growth factor receptor domain"/>
    <property type="match status" value="2"/>
</dbReference>
<feature type="transmembrane region" description="Helical" evidence="8">
    <location>
        <begin position="985"/>
        <end position="1011"/>
    </location>
</feature>
<feature type="transmembrane region" description="Helical" evidence="8">
    <location>
        <begin position="1160"/>
        <end position="1182"/>
    </location>
</feature>
<keyword evidence="8" id="KW-0472">Membrane</keyword>
<dbReference type="GO" id="GO:0046872">
    <property type="term" value="F:metal ion binding"/>
    <property type="evidence" value="ECO:0007669"/>
    <property type="project" value="UniProtKB-KW"/>
</dbReference>
<evidence type="ECO:0000259" key="10">
    <source>
        <dbReference type="SMART" id="SM00181"/>
    </source>
</evidence>
<keyword evidence="4" id="KW-0479">Metal-binding</keyword>
<dbReference type="GO" id="GO:0007155">
    <property type="term" value="P:cell adhesion"/>
    <property type="evidence" value="ECO:0007669"/>
    <property type="project" value="InterPro"/>
</dbReference>
<dbReference type="SUPFAM" id="SSF55486">
    <property type="entry name" value="Metalloproteases ('zincins'), catalytic domain"/>
    <property type="match status" value="1"/>
</dbReference>
<gene>
    <name evidence="11" type="ORF">TTHERM_00439020</name>
</gene>
<evidence type="ECO:0000256" key="9">
    <source>
        <dbReference type="SAM" id="SignalP"/>
    </source>
</evidence>
<dbReference type="PANTHER" id="PTHR10942">
    <property type="entry name" value="LEISHMANOLYSIN-LIKE PEPTIDASE"/>
    <property type="match status" value="1"/>
</dbReference>
<dbReference type="GO" id="GO:0006508">
    <property type="term" value="P:proteolysis"/>
    <property type="evidence" value="ECO:0007669"/>
    <property type="project" value="UniProtKB-KW"/>
</dbReference>
<dbReference type="EMBL" id="GG662663">
    <property type="protein sequence ID" value="EAR97554.2"/>
    <property type="molecule type" value="Genomic_DNA"/>
</dbReference>
<evidence type="ECO:0000313" key="11">
    <source>
        <dbReference type="EMBL" id="EAR97554.2"/>
    </source>
</evidence>
<dbReference type="InterPro" id="IPR009030">
    <property type="entry name" value="Growth_fac_rcpt_cys_sf"/>
</dbReference>
<dbReference type="CDD" id="cd00064">
    <property type="entry name" value="FU"/>
    <property type="match status" value="1"/>
</dbReference>
<dbReference type="InterPro" id="IPR000742">
    <property type="entry name" value="EGF"/>
</dbReference>
<dbReference type="PANTHER" id="PTHR10942:SF0">
    <property type="entry name" value="LEISHMANOLYSIN-LIKE PEPTIDASE"/>
    <property type="match status" value="1"/>
</dbReference>
<dbReference type="AlphaFoldDB" id="I7MK58"/>
<feature type="domain" description="EGF-like" evidence="10">
    <location>
        <begin position="650"/>
        <end position="694"/>
    </location>
</feature>
<dbReference type="SMART" id="SM00261">
    <property type="entry name" value="FU"/>
    <property type="match status" value="4"/>
</dbReference>
<dbReference type="Gene3D" id="3.10.170.20">
    <property type="match status" value="1"/>
</dbReference>
<dbReference type="InterPro" id="IPR001577">
    <property type="entry name" value="Peptidase_M8"/>
</dbReference>
<accession>I7MK58</accession>
<evidence type="ECO:0000256" key="7">
    <source>
        <dbReference type="ARBA" id="ARBA00023049"/>
    </source>
</evidence>
<dbReference type="GO" id="GO:0016020">
    <property type="term" value="C:membrane"/>
    <property type="evidence" value="ECO:0007669"/>
    <property type="project" value="InterPro"/>
</dbReference>
<keyword evidence="8" id="KW-0812">Transmembrane</keyword>
<feature type="domain" description="EGF-like" evidence="10">
    <location>
        <begin position="545"/>
        <end position="576"/>
    </location>
</feature>
<dbReference type="OrthoDB" id="527990at2759"/>
<comment type="similarity">
    <text evidence="2">Belongs to the peptidase M8 family.</text>
</comment>
<feature type="transmembrane region" description="Helical" evidence="8">
    <location>
        <begin position="1188"/>
        <end position="1210"/>
    </location>
</feature>
<dbReference type="InterPro" id="IPR006212">
    <property type="entry name" value="Furin_repeat"/>
</dbReference>
<evidence type="ECO:0000256" key="5">
    <source>
        <dbReference type="ARBA" id="ARBA00022801"/>
    </source>
</evidence>
<keyword evidence="8" id="KW-1133">Transmembrane helix</keyword>
<evidence type="ECO:0000256" key="8">
    <source>
        <dbReference type="SAM" id="Phobius"/>
    </source>
</evidence>
<feature type="signal peptide" evidence="9">
    <location>
        <begin position="1"/>
        <end position="19"/>
    </location>
</feature>
<keyword evidence="6" id="KW-0862">Zinc</keyword>
<dbReference type="Gene3D" id="3.90.132.10">
    <property type="entry name" value="Leishmanolysin , domain 2"/>
    <property type="match status" value="1"/>
</dbReference>
<keyword evidence="9" id="KW-0732">Signal</keyword>
<feature type="transmembrane region" description="Helical" evidence="8">
    <location>
        <begin position="959"/>
        <end position="979"/>
    </location>
</feature>
<evidence type="ECO:0000256" key="4">
    <source>
        <dbReference type="ARBA" id="ARBA00022723"/>
    </source>
</evidence>
<comment type="cofactor">
    <cofactor evidence="1">
        <name>Zn(2+)</name>
        <dbReference type="ChEBI" id="CHEBI:29105"/>
    </cofactor>
</comment>
<sequence>MRLTILIIFIKLVFFKISCEKDQNIKNNTQQHPQGSVQTKYNVDFTKSEPIRVTFNYASIISNTTITEQSKTLVMNAIDSSGLLIQNLLKVNPRPNPIPIRTKYHMCFTKEENPSLQDQIPNTDLFVFISWFEDNSTTIAKSAACFVDRYPIIGRIFVNHAKINGENKRYSNDQLIKIFVHELTHILAFSRPIYVDWINPQTNEAYGQIINKKLEGSIIDDQKFTVLTTPKSKEQFQSHYKCVNILGLPLEQLMSKSHFPQQVMRDELMDSNIVKLAADMTQFTMAIYKDSNFYTEVNENLFTYSGWGYHQGCQYFTYVNNTQTKIYQQLNLMTPKLMDSKCDPAGYGKYNTLYLLNEKNGFQQSTQTYCSLFQKQDLNHSGEEFSNQSKCYSSSLQVNTVFSPFFSEYKNTRCFKTTCLDSGSLLLRTSFNQTFQCDFPGQKIDVQDGQIQGYIVCPDNFQIYCGKKLFCKDGCSLNGFCLKGICVCKQGFGGLDCSTKLQQNQMIFQKNIINECPENTYLNPNNVCMSDCVEGYYKSGKTCQKCSSKCSECKGPPANQCTKCNMQYHLQNGDCIEKKICSQKIQEQENCQVCAGTICTSCLSGYLLQDRVCKKCSSNCLECFKETDFCLSCKSGFVLSQNKCIQPIKGCKQQDQNNPSACLQCQDDYFLDSNNTCVFCGEGYFYDYQKQACQKCSSNCKSCINYPDTCTSCFSNYFFNLKNNACIMLQNPQSSRILNSINSSPFILGENDFFYYQEQASENCHFSCQVCSSSEYDSCLVCSSNRIFTQSIVDYKNFCICPPGSSDYGVFGCFNDYVLDQVKFFFITIAVISIAQFAFSAFFERGSLISLFTLIDYFQSISFLRFINKMYYANLDDLFRILQFTNIFNIQVLFERNQKYDDFSVNSKFLFEKKTFRFFQDSLILVVIMSAIQLTYLILSVKIFKQQKTMKDIAQKCMIILNIFAVQEMALNVILNIQFSSVDQISIIQIVFGIIFMNLVIIQTVHFITLLSKQNKYLSKDNKCDVSIQIPKIPASVLSLHIEPEQNKDTQMKQNSIKDINQNGSNQQVASSDQEINEQNQQNVIKQQNYQKNPKKSFIDKFQLQYLISYFAFILLKIAYPILLTLQSKSSDQVLIYIGGIFIFKLIVACIILRKYNKKTLCYIIFKQIQFLAIIGLYITLIKLDNKITSTVLSASIGVLTYIDSAIYIISKLITTIYKSTKHFIKHKKMMLNQK</sequence>
<feature type="chain" id="PRO_5003712738" evidence="9">
    <location>
        <begin position="20"/>
        <end position="1235"/>
    </location>
</feature>
<keyword evidence="12" id="KW-1185">Reference proteome</keyword>
<evidence type="ECO:0000256" key="6">
    <source>
        <dbReference type="ARBA" id="ARBA00022833"/>
    </source>
</evidence>
<dbReference type="GO" id="GO:0004222">
    <property type="term" value="F:metalloendopeptidase activity"/>
    <property type="evidence" value="ECO:0007669"/>
    <property type="project" value="InterPro"/>
</dbReference>
<feature type="domain" description="EGF-like" evidence="10">
    <location>
        <begin position="695"/>
        <end position="727"/>
    </location>
</feature>
<dbReference type="InParanoid" id="I7MK58"/>
<name>I7MK58_TETTS</name>
<dbReference type="Proteomes" id="UP000009168">
    <property type="component" value="Unassembled WGS sequence"/>
</dbReference>
<dbReference type="RefSeq" id="XP_001017799.2">
    <property type="nucleotide sequence ID" value="XM_001017799.2"/>
</dbReference>
<reference evidence="12" key="1">
    <citation type="journal article" date="2006" name="PLoS Biol.">
        <title>Macronuclear genome sequence of the ciliate Tetrahymena thermophila, a model eukaryote.</title>
        <authorList>
            <person name="Eisen J.A."/>
            <person name="Coyne R.S."/>
            <person name="Wu M."/>
            <person name="Wu D."/>
            <person name="Thiagarajan M."/>
            <person name="Wortman J.R."/>
            <person name="Badger J.H."/>
            <person name="Ren Q."/>
            <person name="Amedeo P."/>
            <person name="Jones K.M."/>
            <person name="Tallon L.J."/>
            <person name="Delcher A.L."/>
            <person name="Salzberg S.L."/>
            <person name="Silva J.C."/>
            <person name="Haas B.J."/>
            <person name="Majoros W.H."/>
            <person name="Farzad M."/>
            <person name="Carlton J.M."/>
            <person name="Smith R.K. Jr."/>
            <person name="Garg J."/>
            <person name="Pearlman R.E."/>
            <person name="Karrer K.M."/>
            <person name="Sun L."/>
            <person name="Manning G."/>
            <person name="Elde N.C."/>
            <person name="Turkewitz A.P."/>
            <person name="Asai D.J."/>
            <person name="Wilkes D.E."/>
            <person name="Wang Y."/>
            <person name="Cai H."/>
            <person name="Collins K."/>
            <person name="Stewart B.A."/>
            <person name="Lee S.R."/>
            <person name="Wilamowska K."/>
            <person name="Weinberg Z."/>
            <person name="Ruzzo W.L."/>
            <person name="Wloga D."/>
            <person name="Gaertig J."/>
            <person name="Frankel J."/>
            <person name="Tsao C.-C."/>
            <person name="Gorovsky M.A."/>
            <person name="Keeling P.J."/>
            <person name="Waller R.F."/>
            <person name="Patron N.J."/>
            <person name="Cherry J.M."/>
            <person name="Stover N.A."/>
            <person name="Krieger C.J."/>
            <person name="del Toro C."/>
            <person name="Ryder H.F."/>
            <person name="Williamson S.C."/>
            <person name="Barbeau R.A."/>
            <person name="Hamilton E.P."/>
            <person name="Orias E."/>
        </authorList>
    </citation>
    <scope>NUCLEOTIDE SEQUENCE [LARGE SCALE GENOMIC DNA]</scope>
    <source>
        <strain evidence="12">SB210</strain>
    </source>
</reference>
<evidence type="ECO:0000256" key="3">
    <source>
        <dbReference type="ARBA" id="ARBA00022670"/>
    </source>
</evidence>
<protein>
    <submittedName>
        <fullName evidence="11">Leishmanolysin family protein</fullName>
    </submittedName>
</protein>
<feature type="domain" description="EGF-like" evidence="10">
    <location>
        <begin position="580"/>
        <end position="614"/>
    </location>
</feature>
<feature type="transmembrane region" description="Helical" evidence="8">
    <location>
        <begin position="1134"/>
        <end position="1153"/>
    </location>
</feature>
<feature type="transmembrane region" description="Helical" evidence="8">
    <location>
        <begin position="1104"/>
        <end position="1122"/>
    </location>
</feature>
<evidence type="ECO:0000256" key="2">
    <source>
        <dbReference type="ARBA" id="ARBA00005860"/>
    </source>
</evidence>
<feature type="domain" description="EGF-like" evidence="10">
    <location>
        <begin position="470"/>
        <end position="498"/>
    </location>
</feature>
<dbReference type="Gene3D" id="2.10.220.10">
    <property type="entry name" value="Hormone Receptor, Insulin-like Growth Factor Receptor 1, Chain A, domain 2"/>
    <property type="match status" value="2"/>
</dbReference>
<dbReference type="GeneID" id="7834191"/>
<dbReference type="eggNOG" id="KOG3525">
    <property type="taxonomic scope" value="Eukaryota"/>
</dbReference>
<evidence type="ECO:0000256" key="1">
    <source>
        <dbReference type="ARBA" id="ARBA00001947"/>
    </source>
</evidence>
<evidence type="ECO:0000313" key="12">
    <source>
        <dbReference type="Proteomes" id="UP000009168"/>
    </source>
</evidence>
<keyword evidence="5" id="KW-0378">Hydrolase</keyword>
<feature type="domain" description="EGF-like" evidence="10">
    <location>
        <begin position="615"/>
        <end position="645"/>
    </location>
</feature>
<feature type="transmembrane region" description="Helical" evidence="8">
    <location>
        <begin position="848"/>
        <end position="867"/>
    </location>
</feature>
<feature type="transmembrane region" description="Helical" evidence="8">
    <location>
        <begin position="918"/>
        <end position="939"/>
    </location>
</feature>
<organism evidence="11 12">
    <name type="scientific">Tetrahymena thermophila (strain SB210)</name>
    <dbReference type="NCBI Taxonomy" id="312017"/>
    <lineage>
        <taxon>Eukaryota</taxon>
        <taxon>Sar</taxon>
        <taxon>Alveolata</taxon>
        <taxon>Ciliophora</taxon>
        <taxon>Intramacronucleata</taxon>
        <taxon>Oligohymenophorea</taxon>
        <taxon>Hymenostomatida</taxon>
        <taxon>Tetrahymenina</taxon>
        <taxon>Tetrahymenidae</taxon>
        <taxon>Tetrahymena</taxon>
    </lineage>
</organism>
<dbReference type="KEGG" id="tet:TTHERM_00439020"/>
<keyword evidence="3" id="KW-0645">Protease</keyword>